<keyword evidence="9 12" id="KW-0472">Membrane</keyword>
<keyword evidence="14" id="KW-1185">Reference proteome</keyword>
<feature type="transmembrane region" description="Helical" evidence="12">
    <location>
        <begin position="110"/>
        <end position="128"/>
    </location>
</feature>
<organism evidence="13 14">
    <name type="scientific">Nocardioides aquaticus</name>
    <dbReference type="NCBI Taxonomy" id="160826"/>
    <lineage>
        <taxon>Bacteria</taxon>
        <taxon>Bacillati</taxon>
        <taxon>Actinomycetota</taxon>
        <taxon>Actinomycetes</taxon>
        <taxon>Propionibacteriales</taxon>
        <taxon>Nocardioidaceae</taxon>
        <taxon>Nocardioides</taxon>
    </lineage>
</organism>
<dbReference type="InterPro" id="IPR003780">
    <property type="entry name" value="COX15/CtaA_fam"/>
</dbReference>
<proteinExistence type="predicted"/>
<keyword evidence="2" id="KW-1003">Cell membrane</keyword>
<feature type="transmembrane region" description="Helical" evidence="12">
    <location>
        <begin position="217"/>
        <end position="236"/>
    </location>
</feature>
<feature type="transmembrane region" description="Helical" evidence="12">
    <location>
        <begin position="134"/>
        <end position="154"/>
    </location>
</feature>
<name>A0ABX8EHX7_9ACTN</name>
<dbReference type="PANTHER" id="PTHR35457:SF1">
    <property type="entry name" value="HEME A SYNTHASE"/>
    <property type="match status" value="1"/>
</dbReference>
<dbReference type="Proteomes" id="UP000679307">
    <property type="component" value="Chromosome"/>
</dbReference>
<keyword evidence="7" id="KW-0408">Iron</keyword>
<evidence type="ECO:0000256" key="10">
    <source>
        <dbReference type="ARBA" id="ARBA00023157"/>
    </source>
</evidence>
<keyword evidence="4" id="KW-0479">Metal-binding</keyword>
<evidence type="ECO:0000256" key="3">
    <source>
        <dbReference type="ARBA" id="ARBA00022692"/>
    </source>
</evidence>
<keyword evidence="3 12" id="KW-0812">Transmembrane</keyword>
<feature type="transmembrane region" description="Helical" evidence="12">
    <location>
        <begin position="174"/>
        <end position="197"/>
    </location>
</feature>
<comment type="pathway">
    <text evidence="11">Porphyrin-containing compound metabolism.</text>
</comment>
<keyword evidence="8" id="KW-0350">Heme biosynthesis</keyword>
<evidence type="ECO:0000256" key="6">
    <source>
        <dbReference type="ARBA" id="ARBA00023002"/>
    </source>
</evidence>
<evidence type="ECO:0000256" key="9">
    <source>
        <dbReference type="ARBA" id="ARBA00023136"/>
    </source>
</evidence>
<feature type="transmembrane region" description="Helical" evidence="12">
    <location>
        <begin position="256"/>
        <end position="273"/>
    </location>
</feature>
<accession>A0ABX8EHX7</accession>
<evidence type="ECO:0000256" key="12">
    <source>
        <dbReference type="SAM" id="Phobius"/>
    </source>
</evidence>
<feature type="transmembrane region" description="Helical" evidence="12">
    <location>
        <begin position="81"/>
        <end position="98"/>
    </location>
</feature>
<evidence type="ECO:0000313" key="13">
    <source>
        <dbReference type="EMBL" id="QVT80106.1"/>
    </source>
</evidence>
<evidence type="ECO:0000256" key="8">
    <source>
        <dbReference type="ARBA" id="ARBA00023133"/>
    </source>
</evidence>
<evidence type="ECO:0000256" key="1">
    <source>
        <dbReference type="ARBA" id="ARBA00004141"/>
    </source>
</evidence>
<evidence type="ECO:0000256" key="11">
    <source>
        <dbReference type="ARBA" id="ARBA00023444"/>
    </source>
</evidence>
<keyword evidence="6 13" id="KW-0560">Oxidoreductase</keyword>
<sequence>MSSTGSTRRTRSTAPAVVRRGLVPLAWASLVANVVIVVTGGAVRLTASGLGCPTWPRCTDASFRPHGSLGIHGAIEFGNRLLTFVLVAIAIATVVVAWRSGRRVVRRLAVLLFLGIPAQAVIGGITVLTDLNPWVVALHFLVSMAMICAAVLLVREARRPGQAPYAPRSPLAPLAWSTFAVGWVALYLGTVVTGSGPHAGDLDAPRNGLDPAAASQAHADAVFVLLGLSVALLLVVRIRTAAGPLADAEARRSVSVLMAVLLAQGTVGFVQYATDLPIVLVALHMLGAALMAAAMTWVLVALLRPEPAYDAAPVVDERRQRGEPVGV</sequence>
<comment type="subcellular location">
    <subcellularLocation>
        <location evidence="1">Membrane</location>
        <topology evidence="1">Multi-pass membrane protein</topology>
    </subcellularLocation>
</comment>
<keyword evidence="5 12" id="KW-1133">Transmembrane helix</keyword>
<evidence type="ECO:0000256" key="2">
    <source>
        <dbReference type="ARBA" id="ARBA00022475"/>
    </source>
</evidence>
<dbReference type="EC" id="1.3.-.-" evidence="13"/>
<dbReference type="InterPro" id="IPR050450">
    <property type="entry name" value="COX15/CtaA_HemeA_synthase"/>
</dbReference>
<dbReference type="RefSeq" id="WP_246535511.1">
    <property type="nucleotide sequence ID" value="NZ_BAAAHS010000021.1"/>
</dbReference>
<keyword evidence="10" id="KW-1015">Disulfide bond</keyword>
<gene>
    <name evidence="13" type="primary">ctaA</name>
    <name evidence="13" type="ORF">ENKNEFLB_02497</name>
</gene>
<dbReference type="GO" id="GO:0016491">
    <property type="term" value="F:oxidoreductase activity"/>
    <property type="evidence" value="ECO:0007669"/>
    <property type="project" value="UniProtKB-KW"/>
</dbReference>
<protein>
    <submittedName>
        <fullName evidence="13">Heme A synthase</fullName>
        <ecNumber evidence="13">1.3.-.-</ecNumber>
    </submittedName>
</protein>
<evidence type="ECO:0000313" key="14">
    <source>
        <dbReference type="Proteomes" id="UP000679307"/>
    </source>
</evidence>
<evidence type="ECO:0000256" key="7">
    <source>
        <dbReference type="ARBA" id="ARBA00023004"/>
    </source>
</evidence>
<evidence type="ECO:0000256" key="5">
    <source>
        <dbReference type="ARBA" id="ARBA00022989"/>
    </source>
</evidence>
<evidence type="ECO:0000256" key="4">
    <source>
        <dbReference type="ARBA" id="ARBA00022723"/>
    </source>
</evidence>
<reference evidence="13 14" key="1">
    <citation type="submission" date="2021-05" db="EMBL/GenBank/DDBJ databases">
        <title>Complete genome of Nocardioides aquaticus KCTC 9944T isolated from meromictic and hypersaline Ekho Lake, Antarctica.</title>
        <authorList>
            <person name="Hwang K."/>
            <person name="Kim K.M."/>
            <person name="Choe H."/>
        </authorList>
    </citation>
    <scope>NUCLEOTIDE SEQUENCE [LARGE SCALE GENOMIC DNA]</scope>
    <source>
        <strain evidence="13 14">KCTC 9944</strain>
    </source>
</reference>
<dbReference type="PANTHER" id="PTHR35457">
    <property type="entry name" value="HEME A SYNTHASE"/>
    <property type="match status" value="1"/>
</dbReference>
<dbReference type="Pfam" id="PF02628">
    <property type="entry name" value="COX15-CtaA"/>
    <property type="match status" value="2"/>
</dbReference>
<dbReference type="EMBL" id="CP075371">
    <property type="protein sequence ID" value="QVT80106.1"/>
    <property type="molecule type" value="Genomic_DNA"/>
</dbReference>
<feature type="transmembrane region" description="Helical" evidence="12">
    <location>
        <begin position="279"/>
        <end position="303"/>
    </location>
</feature>
<feature type="transmembrane region" description="Helical" evidence="12">
    <location>
        <begin position="21"/>
        <end position="43"/>
    </location>
</feature>